<proteinExistence type="predicted"/>
<accession>A0A6J5PUJ9</accession>
<sequence length="296" mass="31620">MAVYNNLQTIRRLTNSSLTSLIDVTNLNFKSLSDANLEFLNNISYNETTNSLSLYSGTFELAEITNQLTISQSSIPTFTINSAGNAVGKSILVDVSETQRQRFTDFPAYPAVGVPGEIVYTGVAGLDPVFGEDLIGYFQDRGWVSLTGGFGSAGSGGHKKIIDVGEILNIPADYQYWIYGNFTIGGVVNNYGELVIANGTLIISGAGQINNFGAGIVKLVNLATGTSMQVVVQNFVATALVPLTITHGLGTKDFVYSVRDGDTIVEVDIVHIDDNSFDLNSTGNIPDGKLVLQAKI</sequence>
<organism evidence="1">
    <name type="scientific">uncultured Caudovirales phage</name>
    <dbReference type="NCBI Taxonomy" id="2100421"/>
    <lineage>
        <taxon>Viruses</taxon>
        <taxon>Duplodnaviria</taxon>
        <taxon>Heunggongvirae</taxon>
        <taxon>Uroviricota</taxon>
        <taxon>Caudoviricetes</taxon>
        <taxon>Peduoviridae</taxon>
        <taxon>Maltschvirus</taxon>
        <taxon>Maltschvirus maltsch</taxon>
    </lineage>
</organism>
<dbReference type="EMBL" id="LR796923">
    <property type="protein sequence ID" value="CAB4173776.1"/>
    <property type="molecule type" value="Genomic_DNA"/>
</dbReference>
<name>A0A6J5PUJ9_9CAUD</name>
<reference evidence="1" key="1">
    <citation type="submission" date="2020-05" db="EMBL/GenBank/DDBJ databases">
        <authorList>
            <person name="Chiriac C."/>
            <person name="Salcher M."/>
            <person name="Ghai R."/>
            <person name="Kavagutti S V."/>
        </authorList>
    </citation>
    <scope>NUCLEOTIDE SEQUENCE</scope>
</reference>
<evidence type="ECO:0000313" key="1">
    <source>
        <dbReference type="EMBL" id="CAB4173776.1"/>
    </source>
</evidence>
<protein>
    <submittedName>
        <fullName evidence="1">Uncharacterized protein</fullName>
    </submittedName>
</protein>
<gene>
    <name evidence="1" type="ORF">UFOVP972_2</name>
</gene>